<dbReference type="InterPro" id="IPR020094">
    <property type="entry name" value="TruA/RsuA/RluB/E/F_N"/>
</dbReference>
<dbReference type="InterPro" id="IPR042092">
    <property type="entry name" value="PsdUridine_s_RsuA/RluB/E/F_cat"/>
</dbReference>
<dbReference type="RefSeq" id="WP_167702837.1">
    <property type="nucleotide sequence ID" value="NZ_CP118168.1"/>
</dbReference>
<dbReference type="Gene3D" id="3.30.70.1560">
    <property type="entry name" value="Alpha-L RNA-binding motif"/>
    <property type="match status" value="1"/>
</dbReference>
<evidence type="ECO:0000313" key="5">
    <source>
        <dbReference type="EMBL" id="NIZ46367.1"/>
    </source>
</evidence>
<evidence type="ECO:0000313" key="6">
    <source>
        <dbReference type="Proteomes" id="UP000752013"/>
    </source>
</evidence>
<evidence type="ECO:0000259" key="4">
    <source>
        <dbReference type="Pfam" id="PF00849"/>
    </source>
</evidence>
<dbReference type="Gene3D" id="3.10.290.10">
    <property type="entry name" value="RNA-binding S4 domain"/>
    <property type="match status" value="1"/>
</dbReference>
<comment type="caution">
    <text evidence="5">The sequence shown here is derived from an EMBL/GenBank/DDBJ whole genome shotgun (WGS) entry which is preliminary data.</text>
</comment>
<dbReference type="GO" id="GO:0140098">
    <property type="term" value="F:catalytic activity, acting on RNA"/>
    <property type="evidence" value="ECO:0007669"/>
    <property type="project" value="UniProtKB-ARBA"/>
</dbReference>
<dbReference type="GO" id="GO:0001522">
    <property type="term" value="P:pseudouridine synthesis"/>
    <property type="evidence" value="ECO:0007669"/>
    <property type="project" value="InterPro"/>
</dbReference>
<dbReference type="Proteomes" id="UP000752013">
    <property type="component" value="Unassembled WGS sequence"/>
</dbReference>
<organism evidence="5 6">
    <name type="scientific">Entomospira nematocerorum</name>
    <dbReference type="NCBI Taxonomy" id="2719987"/>
    <lineage>
        <taxon>Bacteria</taxon>
        <taxon>Pseudomonadati</taxon>
        <taxon>Spirochaetota</taxon>
        <taxon>Spirochaetia</taxon>
        <taxon>Spirochaetales</taxon>
        <taxon>Spirochaetaceae</taxon>
        <taxon>Entomospira</taxon>
    </lineage>
</organism>
<dbReference type="EMBL" id="JAATLK010000001">
    <property type="protein sequence ID" value="NIZ46367.1"/>
    <property type="molecule type" value="Genomic_DNA"/>
</dbReference>
<dbReference type="GO" id="GO:0006364">
    <property type="term" value="P:rRNA processing"/>
    <property type="evidence" value="ECO:0007669"/>
    <property type="project" value="UniProtKB-ARBA"/>
</dbReference>
<keyword evidence="6" id="KW-1185">Reference proteome</keyword>
<evidence type="ECO:0000256" key="1">
    <source>
        <dbReference type="ARBA" id="ARBA00008348"/>
    </source>
</evidence>
<reference evidence="5" key="1">
    <citation type="submission" date="2020-03" db="EMBL/GenBank/DDBJ databases">
        <title>Spirochaetal bacteria isolated from arthropods constitute a novel genus Entomospira genus novum within the order Spirochaetales.</title>
        <authorList>
            <person name="Grana-Miraglia L."/>
            <person name="Sikutova S."/>
            <person name="Fingerle V."/>
            <person name="Sing A."/>
            <person name="Castillo-Ramirez S."/>
            <person name="Margos G."/>
            <person name="Rudolf I."/>
        </authorList>
    </citation>
    <scope>NUCLEOTIDE SEQUENCE</scope>
    <source>
        <strain evidence="5">BR208</strain>
    </source>
</reference>
<feature type="domain" description="Pseudouridine synthase RsuA/RluA-like" evidence="4">
    <location>
        <begin position="63"/>
        <end position="192"/>
    </location>
</feature>
<accession>A0A968KX99</accession>
<dbReference type="InterPro" id="IPR018496">
    <property type="entry name" value="PsdUridine_synth_RsuA/RluB_CS"/>
</dbReference>
<sequence length="232" mass="27075">MSSQRIDAFLAERGLCARRKAEFFLRDNIITQSDQRITLPGHRINVLEPVHCNGKVIKEVDNYYIALNKPIRYLCSNYDKEQRDLAISLIPIAKNVRLHSVGRLDYFSQGLILFTNDGDFTKRVTHPSFEVEKEYILDLERSLTRLECDRITRGMVIDGVQYNVKQIDFLGAHKYSIILQEGKNREIRRIFESISVKIKNLNRIRIGSILLKDMAIGQYRYLTESEIKTFMD</sequence>
<dbReference type="NCBIfam" id="TIGR00093">
    <property type="entry name" value="pseudouridine synthase"/>
    <property type="match status" value="1"/>
</dbReference>
<dbReference type="SUPFAM" id="SSF55174">
    <property type="entry name" value="Alpha-L RNA-binding motif"/>
    <property type="match status" value="1"/>
</dbReference>
<dbReference type="EC" id="5.4.99.-" evidence="3"/>
<dbReference type="PROSITE" id="PS01149">
    <property type="entry name" value="PSI_RSU"/>
    <property type="match status" value="1"/>
</dbReference>
<comment type="similarity">
    <text evidence="1 3">Belongs to the pseudouridine synthase RsuA family.</text>
</comment>
<protein>
    <recommendedName>
        <fullName evidence="3">Pseudouridine synthase</fullName>
        <ecNumber evidence="3">5.4.99.-</ecNumber>
    </recommendedName>
</protein>
<evidence type="ECO:0000256" key="3">
    <source>
        <dbReference type="RuleBase" id="RU003887"/>
    </source>
</evidence>
<dbReference type="InterPro" id="IPR050343">
    <property type="entry name" value="RsuA_PseudoU_synthase"/>
</dbReference>
<dbReference type="GO" id="GO:0009982">
    <property type="term" value="F:pseudouridine synthase activity"/>
    <property type="evidence" value="ECO:0007669"/>
    <property type="project" value="InterPro"/>
</dbReference>
<dbReference type="SUPFAM" id="SSF55120">
    <property type="entry name" value="Pseudouridine synthase"/>
    <property type="match status" value="1"/>
</dbReference>
<proteinExistence type="inferred from homology"/>
<dbReference type="InterPro" id="IPR000748">
    <property type="entry name" value="PsdUridine_synth_RsuA/RluB/E/F"/>
</dbReference>
<keyword evidence="2 3" id="KW-0413">Isomerase</keyword>
<evidence type="ECO:0000256" key="2">
    <source>
        <dbReference type="ARBA" id="ARBA00023235"/>
    </source>
</evidence>
<dbReference type="InterPro" id="IPR006145">
    <property type="entry name" value="PsdUridine_synth_RsuA/RluA"/>
</dbReference>
<dbReference type="InterPro" id="IPR020103">
    <property type="entry name" value="PsdUridine_synth_cat_dom_sf"/>
</dbReference>
<name>A0A968KX99_9SPIO</name>
<dbReference type="Pfam" id="PF00849">
    <property type="entry name" value="PseudoU_synth_2"/>
    <property type="match status" value="1"/>
</dbReference>
<dbReference type="PANTHER" id="PTHR47683">
    <property type="entry name" value="PSEUDOURIDINE SYNTHASE FAMILY PROTEIN-RELATED"/>
    <property type="match status" value="1"/>
</dbReference>
<dbReference type="PANTHER" id="PTHR47683:SF2">
    <property type="entry name" value="RNA-BINDING S4 DOMAIN-CONTAINING PROTEIN"/>
    <property type="match status" value="1"/>
</dbReference>
<dbReference type="Gene3D" id="3.30.70.580">
    <property type="entry name" value="Pseudouridine synthase I, catalytic domain, N-terminal subdomain"/>
    <property type="match status" value="1"/>
</dbReference>
<dbReference type="InterPro" id="IPR036986">
    <property type="entry name" value="S4_RNA-bd_sf"/>
</dbReference>
<dbReference type="GO" id="GO:0003723">
    <property type="term" value="F:RNA binding"/>
    <property type="evidence" value="ECO:0007669"/>
    <property type="project" value="InterPro"/>
</dbReference>
<gene>
    <name evidence="5" type="ORF">HCT46_00295</name>
</gene>
<dbReference type="AlphaFoldDB" id="A0A968KX99"/>